<dbReference type="CDD" id="cd00812">
    <property type="entry name" value="LeuRS_core"/>
    <property type="match status" value="1"/>
</dbReference>
<comment type="caution">
    <text evidence="15">The sequence shown here is derived from an EMBL/GenBank/DDBJ whole genome shotgun (WGS) entry which is preliminary data.</text>
</comment>
<dbReference type="SUPFAM" id="SSF52374">
    <property type="entry name" value="Nucleotidylyl transferase"/>
    <property type="match status" value="1"/>
</dbReference>
<dbReference type="InterPro" id="IPR009008">
    <property type="entry name" value="Val/Leu/Ile-tRNA-synth_edit"/>
</dbReference>
<dbReference type="AlphaFoldDB" id="A0A5M6IQ06"/>
<dbReference type="InterPro" id="IPR013155">
    <property type="entry name" value="M/V/L/I-tRNA-synth_anticd-bd"/>
</dbReference>
<dbReference type="Pfam" id="PF13603">
    <property type="entry name" value="tRNA-synt_1_2"/>
    <property type="match status" value="1"/>
</dbReference>
<accession>A0A5M6IQ06</accession>
<dbReference type="PANTHER" id="PTHR43740">
    <property type="entry name" value="LEUCYL-TRNA SYNTHETASE"/>
    <property type="match status" value="1"/>
</dbReference>
<dbReference type="InterPro" id="IPR014729">
    <property type="entry name" value="Rossmann-like_a/b/a_fold"/>
</dbReference>
<evidence type="ECO:0000256" key="9">
    <source>
        <dbReference type="HAMAP-Rule" id="MF_00049"/>
    </source>
</evidence>
<dbReference type="HAMAP" id="MF_00049_B">
    <property type="entry name" value="Leu_tRNA_synth_B"/>
    <property type="match status" value="1"/>
</dbReference>
<dbReference type="Proteomes" id="UP000325255">
    <property type="component" value="Unassembled WGS sequence"/>
</dbReference>
<dbReference type="Pfam" id="PF09334">
    <property type="entry name" value="tRNA-synt_1g"/>
    <property type="match status" value="1"/>
</dbReference>
<dbReference type="Pfam" id="PF00133">
    <property type="entry name" value="tRNA-synt_1"/>
    <property type="match status" value="1"/>
</dbReference>
<evidence type="ECO:0000256" key="1">
    <source>
        <dbReference type="ARBA" id="ARBA00005594"/>
    </source>
</evidence>
<dbReference type="Gene3D" id="3.10.20.590">
    <property type="match status" value="1"/>
</dbReference>
<evidence type="ECO:0000313" key="16">
    <source>
        <dbReference type="Proteomes" id="UP000325255"/>
    </source>
</evidence>
<proteinExistence type="inferred from homology"/>
<dbReference type="Gene3D" id="1.10.730.10">
    <property type="entry name" value="Isoleucyl-tRNA Synthetase, Domain 1"/>
    <property type="match status" value="2"/>
</dbReference>
<gene>
    <name evidence="9" type="primary">leuS</name>
    <name evidence="15" type="ORF">F1189_19865</name>
</gene>
<dbReference type="SUPFAM" id="SSF47323">
    <property type="entry name" value="Anticodon-binding domain of a subclass of class I aminoacyl-tRNA synthetases"/>
    <property type="match status" value="1"/>
</dbReference>
<keyword evidence="6 9" id="KW-0648">Protein biosynthesis</keyword>
<keyword evidence="3 9" id="KW-0436">Ligase</keyword>
<feature type="domain" description="Methionyl/Valyl/Leucyl/Isoleucyl-tRNA synthetase anticodon-binding" evidence="12">
    <location>
        <begin position="715"/>
        <end position="841"/>
    </location>
</feature>
<evidence type="ECO:0000256" key="7">
    <source>
        <dbReference type="ARBA" id="ARBA00023146"/>
    </source>
</evidence>
<evidence type="ECO:0000256" key="2">
    <source>
        <dbReference type="ARBA" id="ARBA00022490"/>
    </source>
</evidence>
<dbReference type="EMBL" id="VWPK01000034">
    <property type="protein sequence ID" value="KAA5610364.1"/>
    <property type="molecule type" value="Genomic_DNA"/>
</dbReference>
<feature type="short sequence motif" description="'KMSKS' region" evidence="9">
    <location>
        <begin position="636"/>
        <end position="640"/>
    </location>
</feature>
<evidence type="ECO:0000256" key="3">
    <source>
        <dbReference type="ARBA" id="ARBA00022598"/>
    </source>
</evidence>
<dbReference type="Gene3D" id="3.40.50.620">
    <property type="entry name" value="HUPs"/>
    <property type="match status" value="2"/>
</dbReference>
<evidence type="ECO:0000259" key="11">
    <source>
        <dbReference type="Pfam" id="PF00133"/>
    </source>
</evidence>
<dbReference type="GO" id="GO:0004823">
    <property type="term" value="F:leucine-tRNA ligase activity"/>
    <property type="evidence" value="ECO:0007669"/>
    <property type="project" value="UniProtKB-UniRule"/>
</dbReference>
<dbReference type="GO" id="GO:0006429">
    <property type="term" value="P:leucyl-tRNA aminoacylation"/>
    <property type="evidence" value="ECO:0007669"/>
    <property type="project" value="UniProtKB-UniRule"/>
</dbReference>
<dbReference type="InterPro" id="IPR025709">
    <property type="entry name" value="Leu_tRNA-synth_edit"/>
</dbReference>
<dbReference type="SUPFAM" id="SSF50677">
    <property type="entry name" value="ValRS/IleRS/LeuRS editing domain"/>
    <property type="match status" value="1"/>
</dbReference>
<dbReference type="GO" id="GO:0005524">
    <property type="term" value="F:ATP binding"/>
    <property type="evidence" value="ECO:0007669"/>
    <property type="project" value="UniProtKB-UniRule"/>
</dbReference>
<feature type="domain" description="Methionyl/Leucyl tRNA synthetase" evidence="13">
    <location>
        <begin position="54"/>
        <end position="188"/>
    </location>
</feature>
<keyword evidence="2 9" id="KW-0963">Cytoplasm</keyword>
<evidence type="ECO:0000256" key="8">
    <source>
        <dbReference type="ARBA" id="ARBA00047469"/>
    </source>
</evidence>
<keyword evidence="5 9" id="KW-0067">ATP-binding</keyword>
<dbReference type="InterPro" id="IPR009080">
    <property type="entry name" value="tRNAsynth_Ia_anticodon-bd"/>
</dbReference>
<dbReference type="InterPro" id="IPR015413">
    <property type="entry name" value="Methionyl/Leucyl_tRNA_Synth"/>
</dbReference>
<evidence type="ECO:0000259" key="14">
    <source>
        <dbReference type="Pfam" id="PF13603"/>
    </source>
</evidence>
<comment type="subcellular location">
    <subcellularLocation>
        <location evidence="9">Cytoplasm</location>
    </subcellularLocation>
</comment>
<dbReference type="Gene3D" id="2.20.28.290">
    <property type="match status" value="1"/>
</dbReference>
<dbReference type="CDD" id="cd07958">
    <property type="entry name" value="Anticodon_Ia_Leu_BEm"/>
    <property type="match status" value="1"/>
</dbReference>
<dbReference type="FunFam" id="1.10.730.10:FF:000002">
    <property type="entry name" value="Leucine--tRNA ligase"/>
    <property type="match status" value="1"/>
</dbReference>
<dbReference type="RefSeq" id="WP_150042610.1">
    <property type="nucleotide sequence ID" value="NZ_OW485601.1"/>
</dbReference>
<sequence length="880" mass="97255">MSNVTVDAPASIPAAEAPRYDFRAAEPRWQTEWERRACFHVEDVPTDGRPKYYVLEMFPYPSGKIHMGHVRNYTLGDVVARYKRARGCSVLHPMGWDAFGLPAENAARERNIHPARWTWDNIANMRAELKRMGLSLDWRREFATCDPAYYGHQQKLFLDMLKAGLVERRESWVNWDPVDGTVLANEQVIDGRGWRSGALVEKKKLSQWFLKITDFAPELLSALDGLDRWPERVRLMQANWIGRSEGARLRFALAAPEAGIDGIEVYTTRPDTLFGMSFLAIAAEHPLAAAIAARNPDAAAFIAECRRLGTSEAAIEATEKKGYDTGLRVRHPFLPDATYPVWIANFVLMEYGTGAIFGCPAHDQRDLDFARKYGLTVTPVVLPAGEDAAGFTIGDKAFDGVGVMINSGFLDGKPAPEEAKAVAIAELERLGIGTGVVNWRLRDWGVSRQRYWGCPIPVIHCDACGVVPVPDADLPVKLPEDVSFDRPGNPLDHHPSWKNVACPCCGRPARRETDTFDTFVDSSWYFARYCSPTAAVPLTRAAVDHWMPVDQYIGGIEHAILHLLYSRFFTRAMKATGHVSLDEPFAGLFTQGMVTHESYKSADGHWLYPEEIEKRADGTAVHRQSGAPVTVGRVEAMSKSKRNTVDPGAIIDRFGADTARWFILSDNPPERDMEWTESGVVGAYRFTQRLFRLAESVAALPATDEVPQDFSPAARTLRRATHRTIAAVTEALEGFAFNVAVARVYEFANAIAEAEKAADSPDLRWARREAVEIVARLVSPMMPHLAEEIFARLRPGSEVLVAELGWPDSDAALAAAETVTIAVQVLGKLRGSIEVAPGATEAEVLAAAAAEPNVARAIGERRVVKRIYVPGRIVNFVVAG</sequence>
<dbReference type="PANTHER" id="PTHR43740:SF2">
    <property type="entry name" value="LEUCINE--TRNA LIGASE, MITOCHONDRIAL"/>
    <property type="match status" value="1"/>
</dbReference>
<evidence type="ECO:0000259" key="13">
    <source>
        <dbReference type="Pfam" id="PF09334"/>
    </source>
</evidence>
<dbReference type="PROSITE" id="PS00178">
    <property type="entry name" value="AA_TRNA_LIGASE_I"/>
    <property type="match status" value="1"/>
</dbReference>
<dbReference type="Pfam" id="PF08264">
    <property type="entry name" value="Anticodon_1"/>
    <property type="match status" value="1"/>
</dbReference>
<dbReference type="GO" id="GO:0005829">
    <property type="term" value="C:cytosol"/>
    <property type="evidence" value="ECO:0007669"/>
    <property type="project" value="TreeGrafter"/>
</dbReference>
<evidence type="ECO:0000259" key="12">
    <source>
        <dbReference type="Pfam" id="PF08264"/>
    </source>
</evidence>
<keyword evidence="4 9" id="KW-0547">Nucleotide-binding</keyword>
<feature type="binding site" evidence="9">
    <location>
        <position position="639"/>
    </location>
    <ligand>
        <name>ATP</name>
        <dbReference type="ChEBI" id="CHEBI:30616"/>
    </ligand>
</feature>
<dbReference type="InterPro" id="IPR002300">
    <property type="entry name" value="aa-tRNA-synth_Ia"/>
</dbReference>
<comment type="similarity">
    <text evidence="1 9 10">Belongs to the class-I aminoacyl-tRNA synthetase family.</text>
</comment>
<name>A0A5M6IQ06_9PROT</name>
<dbReference type="OrthoDB" id="9810365at2"/>
<feature type="domain" description="Aminoacyl-tRNA synthetase class Ia" evidence="11">
    <location>
        <begin position="441"/>
        <end position="597"/>
    </location>
</feature>
<evidence type="ECO:0000256" key="4">
    <source>
        <dbReference type="ARBA" id="ARBA00022741"/>
    </source>
</evidence>
<organism evidence="15 16">
    <name type="scientific">Rhodovastum atsumiense</name>
    <dbReference type="NCBI Taxonomy" id="504468"/>
    <lineage>
        <taxon>Bacteria</taxon>
        <taxon>Pseudomonadati</taxon>
        <taxon>Pseudomonadota</taxon>
        <taxon>Alphaproteobacteria</taxon>
        <taxon>Acetobacterales</taxon>
        <taxon>Acetobacteraceae</taxon>
        <taxon>Rhodovastum</taxon>
    </lineage>
</organism>
<evidence type="ECO:0000256" key="10">
    <source>
        <dbReference type="RuleBase" id="RU363035"/>
    </source>
</evidence>
<dbReference type="NCBIfam" id="TIGR00396">
    <property type="entry name" value="leuS_bact"/>
    <property type="match status" value="1"/>
</dbReference>
<evidence type="ECO:0000256" key="5">
    <source>
        <dbReference type="ARBA" id="ARBA00022840"/>
    </source>
</evidence>
<evidence type="ECO:0000313" key="15">
    <source>
        <dbReference type="EMBL" id="KAA5610364.1"/>
    </source>
</evidence>
<dbReference type="PRINTS" id="PR00985">
    <property type="entry name" value="TRNASYNTHLEU"/>
</dbReference>
<evidence type="ECO:0000256" key="6">
    <source>
        <dbReference type="ARBA" id="ARBA00022917"/>
    </source>
</evidence>
<reference evidence="15 16" key="1">
    <citation type="submission" date="2019-09" db="EMBL/GenBank/DDBJ databases">
        <title>Genome sequence of Rhodovastum atsumiense, a diverse member of the Acetobacteraceae family of non-sulfur purple photosynthetic bacteria.</title>
        <authorList>
            <person name="Meyer T."/>
            <person name="Kyndt J."/>
        </authorList>
    </citation>
    <scope>NUCLEOTIDE SEQUENCE [LARGE SCALE GENOMIC DNA]</scope>
    <source>
        <strain evidence="15 16">DSM 21279</strain>
    </source>
</reference>
<keyword evidence="16" id="KW-1185">Reference proteome</keyword>
<dbReference type="EC" id="6.1.1.4" evidence="9"/>
<feature type="short sequence motif" description="'HIGH' region" evidence="9">
    <location>
        <begin position="59"/>
        <end position="69"/>
    </location>
</feature>
<dbReference type="Gene3D" id="3.90.740.10">
    <property type="entry name" value="Valyl/Leucyl/Isoleucyl-tRNA synthetase, editing domain"/>
    <property type="match status" value="1"/>
</dbReference>
<feature type="domain" description="Leucyl-tRNA synthetase editing" evidence="14">
    <location>
        <begin position="239"/>
        <end position="423"/>
    </location>
</feature>
<dbReference type="GO" id="GO:0002161">
    <property type="term" value="F:aminoacyl-tRNA deacylase activity"/>
    <property type="evidence" value="ECO:0007669"/>
    <property type="project" value="InterPro"/>
</dbReference>
<keyword evidence="7 9" id="KW-0030">Aminoacyl-tRNA synthetase</keyword>
<protein>
    <recommendedName>
        <fullName evidence="9">Leucine--tRNA ligase</fullName>
        <ecNumber evidence="9">6.1.1.4</ecNumber>
    </recommendedName>
    <alternativeName>
        <fullName evidence="9">Leucyl-tRNA synthetase</fullName>
        <shortName evidence="9">LeuRS</shortName>
    </alternativeName>
</protein>
<dbReference type="InterPro" id="IPR001412">
    <property type="entry name" value="aa-tRNA-synth_I_CS"/>
</dbReference>
<dbReference type="InterPro" id="IPR002302">
    <property type="entry name" value="Leu-tRNA-ligase"/>
</dbReference>
<comment type="catalytic activity">
    <reaction evidence="8 9">
        <text>tRNA(Leu) + L-leucine + ATP = L-leucyl-tRNA(Leu) + AMP + diphosphate</text>
        <dbReference type="Rhea" id="RHEA:11688"/>
        <dbReference type="Rhea" id="RHEA-COMP:9613"/>
        <dbReference type="Rhea" id="RHEA-COMP:9622"/>
        <dbReference type="ChEBI" id="CHEBI:30616"/>
        <dbReference type="ChEBI" id="CHEBI:33019"/>
        <dbReference type="ChEBI" id="CHEBI:57427"/>
        <dbReference type="ChEBI" id="CHEBI:78442"/>
        <dbReference type="ChEBI" id="CHEBI:78494"/>
        <dbReference type="ChEBI" id="CHEBI:456215"/>
        <dbReference type="EC" id="6.1.1.4"/>
    </reaction>
</comment>